<name>A0ABR4DA64_9PEZI</name>
<evidence type="ECO:0000256" key="1">
    <source>
        <dbReference type="SAM" id="MobiDB-lite"/>
    </source>
</evidence>
<protein>
    <recommendedName>
        <fullName evidence="5">Lytic polysaccharide monooxygenase</fullName>
    </recommendedName>
</protein>
<evidence type="ECO:0008006" key="5">
    <source>
        <dbReference type="Google" id="ProtNLM"/>
    </source>
</evidence>
<dbReference type="PANTHER" id="PTHR36182">
    <property type="entry name" value="PROTEIN, PUTATIVE (AFU_ORTHOLOGUE AFUA_6G10930)-RELATED"/>
    <property type="match status" value="1"/>
</dbReference>
<feature type="compositionally biased region" description="Low complexity" evidence="1">
    <location>
        <begin position="245"/>
        <end position="282"/>
    </location>
</feature>
<reference evidence="3 4" key="1">
    <citation type="journal article" date="2024" name="Commun. Biol.">
        <title>Comparative genomic analysis of thermophilic fungi reveals convergent evolutionary adaptations and gene losses.</title>
        <authorList>
            <person name="Steindorff A.S."/>
            <person name="Aguilar-Pontes M.V."/>
            <person name="Robinson A.J."/>
            <person name="Andreopoulos B."/>
            <person name="LaButti K."/>
            <person name="Kuo A."/>
            <person name="Mondo S."/>
            <person name="Riley R."/>
            <person name="Otillar R."/>
            <person name="Haridas S."/>
            <person name="Lipzen A."/>
            <person name="Grimwood J."/>
            <person name="Schmutz J."/>
            <person name="Clum A."/>
            <person name="Reid I.D."/>
            <person name="Moisan M.C."/>
            <person name="Butler G."/>
            <person name="Nguyen T.T.M."/>
            <person name="Dewar K."/>
            <person name="Conant G."/>
            <person name="Drula E."/>
            <person name="Henrissat B."/>
            <person name="Hansel C."/>
            <person name="Singer S."/>
            <person name="Hutchinson M.I."/>
            <person name="de Vries R.P."/>
            <person name="Natvig D.O."/>
            <person name="Powell A.J."/>
            <person name="Tsang A."/>
            <person name="Grigoriev I.V."/>
        </authorList>
    </citation>
    <scope>NUCLEOTIDE SEQUENCE [LARGE SCALE GENOMIC DNA]</scope>
    <source>
        <strain evidence="3 4">ATCC 22073</strain>
    </source>
</reference>
<sequence>MDSFKMLLVRAFIAAGGLATLTTAHMELANPPPFPKARTDNSPVQASNFPCQFSPDLAQYDRSNTTPMPKGKTQKMSFRGGASHGGGSCQISITYDDPPTKDSVWKVIHSIQGGCPARKGDDHIGGDRDMLGPDTYDFQIPDIVPEGNATLAWSWINRIGGVPEFYMNCAPISIVGGGGDEAALNSLPDMFIANLPGITDCVIPFGTDLKYPNPGSSVETWEQAKLLEPTCSFYVGGSAAAPASKPAGENAPASASGTMSATAAPSGTAAPPASDDAAYMSAVDPSKSSGTGDAACAGGVAQPAGSSVPYIRGRRPAF</sequence>
<evidence type="ECO:0000256" key="2">
    <source>
        <dbReference type="SAM" id="SignalP"/>
    </source>
</evidence>
<dbReference type="PANTHER" id="PTHR36182:SF2">
    <property type="entry name" value="LYTIC POLYSACCHARIDE MONOOXYGENASE"/>
    <property type="match status" value="1"/>
</dbReference>
<accession>A0ABR4DA64</accession>
<organism evidence="3 4">
    <name type="scientific">Remersonia thermophila</name>
    <dbReference type="NCBI Taxonomy" id="72144"/>
    <lineage>
        <taxon>Eukaryota</taxon>
        <taxon>Fungi</taxon>
        <taxon>Dikarya</taxon>
        <taxon>Ascomycota</taxon>
        <taxon>Pezizomycotina</taxon>
        <taxon>Sordariomycetes</taxon>
        <taxon>Sordariomycetidae</taxon>
        <taxon>Sordariales</taxon>
        <taxon>Sordariales incertae sedis</taxon>
        <taxon>Remersonia</taxon>
    </lineage>
</organism>
<feature type="signal peptide" evidence="2">
    <location>
        <begin position="1"/>
        <end position="19"/>
    </location>
</feature>
<gene>
    <name evidence="3" type="ORF">VTJ83DRAFT_5826</name>
</gene>
<feature type="region of interest" description="Disordered" evidence="1">
    <location>
        <begin position="245"/>
        <end position="318"/>
    </location>
</feature>
<dbReference type="GeneID" id="98127113"/>
<dbReference type="RefSeq" id="XP_070865201.1">
    <property type="nucleotide sequence ID" value="XM_071012469.1"/>
</dbReference>
<keyword evidence="2" id="KW-0732">Signal</keyword>
<comment type="caution">
    <text evidence="3">The sequence shown here is derived from an EMBL/GenBank/DDBJ whole genome shotgun (WGS) entry which is preliminary data.</text>
</comment>
<proteinExistence type="predicted"/>
<dbReference type="Gene3D" id="2.70.50.70">
    <property type="match status" value="1"/>
</dbReference>
<dbReference type="EMBL" id="JAZGUE010000005">
    <property type="protein sequence ID" value="KAL2266474.1"/>
    <property type="molecule type" value="Genomic_DNA"/>
</dbReference>
<evidence type="ECO:0000313" key="4">
    <source>
        <dbReference type="Proteomes" id="UP001600064"/>
    </source>
</evidence>
<feature type="region of interest" description="Disordered" evidence="1">
    <location>
        <begin position="55"/>
        <end position="81"/>
    </location>
</feature>
<feature type="chain" id="PRO_5045360426" description="Lytic polysaccharide monooxygenase" evidence="2">
    <location>
        <begin position="20"/>
        <end position="318"/>
    </location>
</feature>
<dbReference type="Proteomes" id="UP001600064">
    <property type="component" value="Unassembled WGS sequence"/>
</dbReference>
<evidence type="ECO:0000313" key="3">
    <source>
        <dbReference type="EMBL" id="KAL2266474.1"/>
    </source>
</evidence>
<keyword evidence="4" id="KW-1185">Reference proteome</keyword>